<gene>
    <name evidence="1" type="ORF">LOY88_004996</name>
</gene>
<comment type="caution">
    <text evidence="1">The sequence shown here is derived from an EMBL/GenBank/DDBJ whole genome shotgun (WGS) entry which is preliminary data.</text>
</comment>
<sequence length="132" mass="14112">MRATSILRQAAAARTPLIRFVGKRAHPETTDTAPRAHPASPLSELPDSFMKYRSRAQQHGPLNSPPNRAAAGAAAFLYAGVIGSNTGASLGSVQPKHGEFFDRSQLPARFQRVPWSQAEIDAVETGGASMFV</sequence>
<accession>A0ACB8US08</accession>
<organism evidence="1">
    <name type="scientific">Ophidiomyces ophidiicola</name>
    <dbReference type="NCBI Taxonomy" id="1387563"/>
    <lineage>
        <taxon>Eukaryota</taxon>
        <taxon>Fungi</taxon>
        <taxon>Dikarya</taxon>
        <taxon>Ascomycota</taxon>
        <taxon>Pezizomycotina</taxon>
        <taxon>Eurotiomycetes</taxon>
        <taxon>Eurotiomycetidae</taxon>
        <taxon>Onygenales</taxon>
        <taxon>Onygenaceae</taxon>
        <taxon>Ophidiomyces</taxon>
    </lineage>
</organism>
<protein>
    <submittedName>
        <fullName evidence="1">Uncharacterized protein</fullName>
    </submittedName>
</protein>
<evidence type="ECO:0000313" key="1">
    <source>
        <dbReference type="EMBL" id="KAI2383906.1"/>
    </source>
</evidence>
<dbReference type="EMBL" id="JALBCA010000082">
    <property type="protein sequence ID" value="KAI2383906.1"/>
    <property type="molecule type" value="Genomic_DNA"/>
</dbReference>
<reference evidence="1" key="1">
    <citation type="journal article" date="2022" name="bioRxiv">
        <title>Population genetic analysis of Ophidiomyces ophidiicola, the causative agent of snake fungal disease, indicates recent introductions to the USA.</title>
        <authorList>
            <person name="Ladner J.T."/>
            <person name="Palmer J.M."/>
            <person name="Ettinger C.L."/>
            <person name="Stajich J.E."/>
            <person name="Farrell T.M."/>
            <person name="Glorioso B.M."/>
            <person name="Lawson B."/>
            <person name="Price S.J."/>
            <person name="Stengle A.G."/>
            <person name="Grear D.A."/>
            <person name="Lorch J.M."/>
        </authorList>
    </citation>
    <scope>NUCLEOTIDE SEQUENCE</scope>
    <source>
        <strain evidence="1">NWHC 24266-5</strain>
    </source>
</reference>
<name>A0ACB8US08_9EURO</name>
<proteinExistence type="predicted"/>